<gene>
    <name evidence="1" type="ORF">BamIOP4010DRAFT_0641</name>
</gene>
<reference evidence="1 2" key="1">
    <citation type="submission" date="2008-03" db="EMBL/GenBank/DDBJ databases">
        <title>Sequencing of the draft genome and assembly of Burkholderia ambifaria IOP40-10.</title>
        <authorList>
            <consortium name="US DOE Joint Genome Institute (JGI-PGF)"/>
            <person name="Copeland A."/>
            <person name="Lucas S."/>
            <person name="Lapidus A."/>
            <person name="Glavina del Rio T."/>
            <person name="Dalin E."/>
            <person name="Tice H."/>
            <person name="Bruce D."/>
            <person name="Goodwin L."/>
            <person name="Pitluck S."/>
            <person name="Larimer F."/>
            <person name="Land M.L."/>
            <person name="Hauser L."/>
            <person name="Tiedje J."/>
            <person name="Richardson P."/>
        </authorList>
    </citation>
    <scope>NUCLEOTIDE SEQUENCE [LARGE SCALE GENOMIC DNA]</scope>
    <source>
        <strain evidence="1 2">IOP40-10</strain>
    </source>
</reference>
<dbReference type="AlphaFoldDB" id="B1F9D2"/>
<dbReference type="Proteomes" id="UP000005463">
    <property type="component" value="Unassembled WGS sequence"/>
</dbReference>
<proteinExistence type="predicted"/>
<comment type="caution">
    <text evidence="1">The sequence shown here is derived from an EMBL/GenBank/DDBJ whole genome shotgun (WGS) entry which is preliminary data.</text>
</comment>
<protein>
    <recommendedName>
        <fullName evidence="3">DUF1508 domain-containing protein</fullName>
    </recommendedName>
</protein>
<dbReference type="PATRIC" id="fig|396596.7.peg.7423"/>
<evidence type="ECO:0000313" key="2">
    <source>
        <dbReference type="Proteomes" id="UP000005463"/>
    </source>
</evidence>
<organism evidence="1 2">
    <name type="scientific">Burkholderia ambifaria IOP40-10</name>
    <dbReference type="NCBI Taxonomy" id="396596"/>
    <lineage>
        <taxon>Bacteria</taxon>
        <taxon>Pseudomonadati</taxon>
        <taxon>Pseudomonadota</taxon>
        <taxon>Betaproteobacteria</taxon>
        <taxon>Burkholderiales</taxon>
        <taxon>Burkholderiaceae</taxon>
        <taxon>Burkholderia</taxon>
        <taxon>Burkholderia cepacia complex</taxon>
    </lineage>
</organism>
<dbReference type="EMBL" id="ABLC01000006">
    <property type="protein sequence ID" value="EDT05904.1"/>
    <property type="molecule type" value="Genomic_DNA"/>
</dbReference>
<evidence type="ECO:0000313" key="1">
    <source>
        <dbReference type="EMBL" id="EDT05904.1"/>
    </source>
</evidence>
<sequence>MGADVMRVAGIEVKFNPPDPRLDRVRGLRPDPGGWVFRLYDGAGQKLVGGAVHGADQGAHDRAVSRVLGDARRKGFTRYRMVDASDAPAPL</sequence>
<accession>B1F9D2</accession>
<name>B1F9D2_9BURK</name>
<evidence type="ECO:0008006" key="3">
    <source>
        <dbReference type="Google" id="ProtNLM"/>
    </source>
</evidence>